<comment type="caution">
    <text evidence="1">The sequence shown here is derived from an EMBL/GenBank/DDBJ whole genome shotgun (WGS) entry which is preliminary data.</text>
</comment>
<dbReference type="Proteomes" id="UP000530234">
    <property type="component" value="Unassembled WGS sequence"/>
</dbReference>
<dbReference type="RefSeq" id="WP_182661334.1">
    <property type="nucleotide sequence ID" value="NZ_VKHS01000088.1"/>
</dbReference>
<organism evidence="1 2">
    <name type="scientific">Streptomyces calidiresistens</name>
    <dbReference type="NCBI Taxonomy" id="1485586"/>
    <lineage>
        <taxon>Bacteria</taxon>
        <taxon>Bacillati</taxon>
        <taxon>Actinomycetota</taxon>
        <taxon>Actinomycetes</taxon>
        <taxon>Kitasatosporales</taxon>
        <taxon>Streptomycetaceae</taxon>
        <taxon>Streptomyces</taxon>
    </lineage>
</organism>
<accession>A0A7W3T1D5</accession>
<name>A0A7W3T1D5_9ACTN</name>
<gene>
    <name evidence="1" type="ORF">FOE67_06315</name>
</gene>
<protein>
    <submittedName>
        <fullName evidence="1">Uncharacterized protein</fullName>
    </submittedName>
</protein>
<evidence type="ECO:0000313" key="2">
    <source>
        <dbReference type="Proteomes" id="UP000530234"/>
    </source>
</evidence>
<proteinExistence type="predicted"/>
<dbReference type="AlphaFoldDB" id="A0A7W3T1D5"/>
<evidence type="ECO:0000313" key="1">
    <source>
        <dbReference type="EMBL" id="MBB0229137.1"/>
    </source>
</evidence>
<sequence>MTSALSAYLGWTSFDHAPDCRRPAWDLQQKIDDDALRTRTGEQAHRCADPDCDHDRRYAELTVRAVCHSCGAVHILTGEYHSSSTTRVEVIGYGRRPRHIAGLSVWPGPGLLHERGEEPWEHLLTRAGAETVSEDTLVGIIGQHRPHRAWRYYCLALPRGDSSAGRTWDHRDEGLKTVAAAARSAAAALAAREAPS</sequence>
<reference evidence="2" key="1">
    <citation type="submission" date="2019-10" db="EMBL/GenBank/DDBJ databases">
        <title>Streptomyces sp. nov., a novel actinobacterium isolated from alkaline environment.</title>
        <authorList>
            <person name="Golinska P."/>
        </authorList>
    </citation>
    <scope>NUCLEOTIDE SEQUENCE [LARGE SCALE GENOMIC DNA]</scope>
    <source>
        <strain evidence="2">DSM 42108</strain>
    </source>
</reference>
<keyword evidence="2" id="KW-1185">Reference proteome</keyword>
<dbReference type="EMBL" id="VKHS01000088">
    <property type="protein sequence ID" value="MBB0229137.1"/>
    <property type="molecule type" value="Genomic_DNA"/>
</dbReference>